<evidence type="ECO:0000313" key="3">
    <source>
        <dbReference type="EMBL" id="PHN00816.1"/>
    </source>
</evidence>
<gene>
    <name evidence="3" type="ORF">CRP01_40225</name>
</gene>
<organism evidence="3 4">
    <name type="scientific">Flavilitoribacter nigricans (strain ATCC 23147 / DSM 23189 / NBRC 102662 / NCIMB 1420 / SS-2)</name>
    <name type="common">Lewinella nigricans</name>
    <dbReference type="NCBI Taxonomy" id="1122177"/>
    <lineage>
        <taxon>Bacteria</taxon>
        <taxon>Pseudomonadati</taxon>
        <taxon>Bacteroidota</taxon>
        <taxon>Saprospiria</taxon>
        <taxon>Saprospirales</taxon>
        <taxon>Lewinellaceae</taxon>
        <taxon>Flavilitoribacter</taxon>
    </lineage>
</organism>
<feature type="domain" description="DUF4174" evidence="2">
    <location>
        <begin position="21"/>
        <end position="135"/>
    </location>
</feature>
<keyword evidence="4" id="KW-1185">Reference proteome</keyword>
<dbReference type="OrthoDB" id="7362103at2"/>
<dbReference type="EMBL" id="PDUD01000073">
    <property type="protein sequence ID" value="PHN00816.1"/>
    <property type="molecule type" value="Genomic_DNA"/>
</dbReference>
<protein>
    <recommendedName>
        <fullName evidence="2">DUF4174 domain-containing protein</fullName>
    </recommendedName>
</protein>
<evidence type="ECO:0000256" key="1">
    <source>
        <dbReference type="ARBA" id="ARBA00022729"/>
    </source>
</evidence>
<dbReference type="InterPro" id="IPR025232">
    <property type="entry name" value="DUF4174"/>
</dbReference>
<evidence type="ECO:0000313" key="4">
    <source>
        <dbReference type="Proteomes" id="UP000223913"/>
    </source>
</evidence>
<keyword evidence="1" id="KW-0732">Signal</keyword>
<comment type="caution">
    <text evidence="3">The sequence shown here is derived from an EMBL/GenBank/DDBJ whole genome shotgun (WGS) entry which is preliminary data.</text>
</comment>
<dbReference type="AlphaFoldDB" id="A0A2D0MXF1"/>
<sequence length="145" mass="16772">MKQGITLIILFMSMMTLNGQPLAKHQWKDRLILVFSNSPGDSVATEQLERFREDTAAVKDRDLLIYRITPAMVNGPGGQQETTSEWFYKYYRVGKDEFNIILIGKDGGEKLRSEQLIQPEKIFDLIDTMPMRRAEMKRDKQGSKQ</sequence>
<dbReference type="RefSeq" id="WP_099155765.1">
    <property type="nucleotide sequence ID" value="NZ_PDUD01000073.1"/>
</dbReference>
<accession>A0A2D0MXF1</accession>
<proteinExistence type="predicted"/>
<evidence type="ECO:0000259" key="2">
    <source>
        <dbReference type="Pfam" id="PF13778"/>
    </source>
</evidence>
<reference evidence="3 4" key="1">
    <citation type="submission" date="2017-10" db="EMBL/GenBank/DDBJ databases">
        <title>The draft genome sequence of Lewinella nigricans NBRC 102662.</title>
        <authorList>
            <person name="Wang K."/>
        </authorList>
    </citation>
    <scope>NUCLEOTIDE SEQUENCE [LARGE SCALE GENOMIC DNA]</scope>
    <source>
        <strain evidence="3 4">NBRC 102662</strain>
    </source>
</reference>
<dbReference type="Pfam" id="PF13778">
    <property type="entry name" value="DUF4174"/>
    <property type="match status" value="1"/>
</dbReference>
<name>A0A2D0MXF1_FLAN2</name>
<dbReference type="Proteomes" id="UP000223913">
    <property type="component" value="Unassembled WGS sequence"/>
</dbReference>